<reference evidence="3 4" key="1">
    <citation type="submission" date="2016-07" db="EMBL/GenBank/DDBJ databases">
        <title>Draft genome of the white-rot fungus Obba rivulosa 3A-2.</title>
        <authorList>
            <consortium name="DOE Joint Genome Institute"/>
            <person name="Miettinen O."/>
            <person name="Riley R."/>
            <person name="Acob R."/>
            <person name="Barry K."/>
            <person name="Cullen D."/>
            <person name="De Vries R."/>
            <person name="Hainaut M."/>
            <person name="Hatakka A."/>
            <person name="Henrissat B."/>
            <person name="Hilden K."/>
            <person name="Kuo R."/>
            <person name="Labutti K."/>
            <person name="Lipzen A."/>
            <person name="Makela M.R."/>
            <person name="Sandor L."/>
            <person name="Spatafora J.W."/>
            <person name="Grigoriev I.V."/>
            <person name="Hibbett D.S."/>
        </authorList>
    </citation>
    <scope>NUCLEOTIDE SEQUENCE [LARGE SCALE GENOMIC DNA]</scope>
    <source>
        <strain evidence="3 4">3A-2</strain>
    </source>
</reference>
<organism evidence="3 4">
    <name type="scientific">Obba rivulosa</name>
    <dbReference type="NCBI Taxonomy" id="1052685"/>
    <lineage>
        <taxon>Eukaryota</taxon>
        <taxon>Fungi</taxon>
        <taxon>Dikarya</taxon>
        <taxon>Basidiomycota</taxon>
        <taxon>Agaricomycotina</taxon>
        <taxon>Agaricomycetes</taxon>
        <taxon>Polyporales</taxon>
        <taxon>Gelatoporiaceae</taxon>
        <taxon>Obba</taxon>
    </lineage>
</organism>
<dbReference type="Proteomes" id="UP000250043">
    <property type="component" value="Unassembled WGS sequence"/>
</dbReference>
<evidence type="ECO:0000313" key="4">
    <source>
        <dbReference type="Proteomes" id="UP000250043"/>
    </source>
</evidence>
<dbReference type="EMBL" id="KV722377">
    <property type="protein sequence ID" value="OCH91936.1"/>
    <property type="molecule type" value="Genomic_DNA"/>
</dbReference>
<dbReference type="Pfam" id="PF20152">
    <property type="entry name" value="DUF6534"/>
    <property type="match status" value="1"/>
</dbReference>
<feature type="transmembrane region" description="Helical" evidence="1">
    <location>
        <begin position="106"/>
        <end position="126"/>
    </location>
</feature>
<feature type="transmembrane region" description="Helical" evidence="1">
    <location>
        <begin position="133"/>
        <end position="153"/>
    </location>
</feature>
<evidence type="ECO:0000256" key="1">
    <source>
        <dbReference type="SAM" id="Phobius"/>
    </source>
</evidence>
<dbReference type="AlphaFoldDB" id="A0A8E2AVW9"/>
<gene>
    <name evidence="3" type="ORF">OBBRIDRAFT_825042</name>
</gene>
<dbReference type="OrthoDB" id="2535105at2759"/>
<keyword evidence="1" id="KW-1133">Transmembrane helix</keyword>
<feature type="domain" description="DUF6534" evidence="2">
    <location>
        <begin position="181"/>
        <end position="269"/>
    </location>
</feature>
<dbReference type="PANTHER" id="PTHR40465">
    <property type="entry name" value="CHROMOSOME 1, WHOLE GENOME SHOTGUN SEQUENCE"/>
    <property type="match status" value="1"/>
</dbReference>
<feature type="transmembrane region" description="Helical" evidence="1">
    <location>
        <begin position="62"/>
        <end position="86"/>
    </location>
</feature>
<dbReference type="PANTHER" id="PTHR40465:SF1">
    <property type="entry name" value="DUF6534 DOMAIN-CONTAINING PROTEIN"/>
    <property type="match status" value="1"/>
</dbReference>
<keyword evidence="4" id="KW-1185">Reference proteome</keyword>
<accession>A0A8E2AVW9</accession>
<name>A0A8E2AVW9_9APHY</name>
<sequence length="325" mass="36443">MGQFDSSLGALFLGQFVSAVYISIRSLLHPLPDSTHSLYGITSLQTGVYFRRKSQDPFAMRCLVFLIWILDCFHVTLVTLGIYSYLVTHFDDIVVASKPNWSFSMLPATTTISMVVIRSVFVYRLWKLSNKSVFMPIVVAALSLFSTGDSIYLSVKLLSIPSWLALRQYSWCMYGGLGAQILAEVIIMTSQYTYLRRFRCFNSTFTSTSSVIQTIMTYSINTCLIVCLCAVMCLVTAAVFPNDLIFAAFYCASSKFYSNALLANLNARDFLQESLRTSMPSFIKRPSKITTIPLSWAQYSDLPSALLHMETAHLGQHPVVEPKLA</sequence>
<proteinExistence type="predicted"/>
<evidence type="ECO:0000259" key="2">
    <source>
        <dbReference type="Pfam" id="PF20152"/>
    </source>
</evidence>
<keyword evidence="1" id="KW-0812">Transmembrane</keyword>
<keyword evidence="1" id="KW-0472">Membrane</keyword>
<dbReference type="InterPro" id="IPR045339">
    <property type="entry name" value="DUF6534"/>
</dbReference>
<feature type="transmembrane region" description="Helical" evidence="1">
    <location>
        <begin position="215"/>
        <end position="238"/>
    </location>
</feature>
<evidence type="ECO:0000313" key="3">
    <source>
        <dbReference type="EMBL" id="OCH91936.1"/>
    </source>
</evidence>
<protein>
    <recommendedName>
        <fullName evidence="2">DUF6534 domain-containing protein</fullName>
    </recommendedName>
</protein>
<feature type="transmembrane region" description="Helical" evidence="1">
    <location>
        <begin position="6"/>
        <end position="24"/>
    </location>
</feature>